<dbReference type="AlphaFoldDB" id="A0A2U2XGP8"/>
<sequence>MSQSKTRKLLLFLVTTPLLALAMYFAYGVYHDSIKRSEIKDDFSTLNYINKGMLSVTAWKGTLINIIENQIGNFELTKSQDSLLHLQLTEMIRSLVDQADRTIQADDEGFKKTIRKWAVNTFVNSEEIKAGAPQFSRRIIDEVMKEKNKERMKTLAISKLTEFADDTYDLQDSLEIKNIHGKYNISLDEDINTILLTQAKELEIKNYRETFWILGIVALFLLLWFFVFKYIELQKSLFFVSVLLALIVLSVGLTSAMIEIDARINSLDFVLLGEHVIFKDQVIFYQSKSILQLVSILLKTGKIDSILVGALVLAFSVILPIAKLLSTQVYLFGKRTWQTNKVIYWLAFKSGKWSMADVMVVAIFMAYVGFNGILEDQMEYLNVESDSMNSIATNNTSLQPGYILFITYVLYGLILAAILKSIVNKQKKRAV</sequence>
<evidence type="ECO:0000313" key="2">
    <source>
        <dbReference type="EMBL" id="PWH86979.1"/>
    </source>
</evidence>
<gene>
    <name evidence="2" type="ORF">DIT68_01595</name>
</gene>
<protein>
    <submittedName>
        <fullName evidence="2">Paraquat-inducible protein A</fullName>
    </submittedName>
</protein>
<keyword evidence="3" id="KW-1185">Reference proteome</keyword>
<keyword evidence="1" id="KW-1133">Transmembrane helix</keyword>
<feature type="transmembrane region" description="Helical" evidence="1">
    <location>
        <begin position="402"/>
        <end position="423"/>
    </location>
</feature>
<name>A0A2U2XGP8_9FLAO</name>
<keyword evidence="1" id="KW-0812">Transmembrane</keyword>
<dbReference type="EMBL" id="QFRJ01000001">
    <property type="protein sequence ID" value="PWH86979.1"/>
    <property type="molecule type" value="Genomic_DNA"/>
</dbReference>
<comment type="caution">
    <text evidence="2">The sequence shown here is derived from an EMBL/GenBank/DDBJ whole genome shotgun (WGS) entry which is preliminary data.</text>
</comment>
<reference evidence="2 3" key="1">
    <citation type="submission" date="2018-05" db="EMBL/GenBank/DDBJ databases">
        <title>Brumimicrobium oceani sp. nov., isolated from coastal sediment.</title>
        <authorList>
            <person name="Kou Y."/>
        </authorList>
    </citation>
    <scope>NUCLEOTIDE SEQUENCE [LARGE SCALE GENOMIC DNA]</scope>
    <source>
        <strain evidence="2 3">C305</strain>
    </source>
</reference>
<feature type="transmembrane region" description="Helical" evidence="1">
    <location>
        <begin position="211"/>
        <end position="231"/>
    </location>
</feature>
<dbReference type="InterPro" id="IPR007498">
    <property type="entry name" value="PqiA-like"/>
</dbReference>
<feature type="transmembrane region" description="Helical" evidence="1">
    <location>
        <begin position="306"/>
        <end position="332"/>
    </location>
</feature>
<feature type="transmembrane region" description="Helical" evidence="1">
    <location>
        <begin position="238"/>
        <end position="258"/>
    </location>
</feature>
<proteinExistence type="predicted"/>
<reference evidence="2 3" key="2">
    <citation type="submission" date="2018-05" db="EMBL/GenBank/DDBJ databases">
        <authorList>
            <person name="Lanie J.A."/>
            <person name="Ng W.-L."/>
            <person name="Kazmierczak K.M."/>
            <person name="Andrzejewski T.M."/>
            <person name="Davidsen T.M."/>
            <person name="Wayne K.J."/>
            <person name="Tettelin H."/>
            <person name="Glass J.I."/>
            <person name="Rusch D."/>
            <person name="Podicherti R."/>
            <person name="Tsui H.-C.T."/>
            <person name="Winkler M.E."/>
        </authorList>
    </citation>
    <scope>NUCLEOTIDE SEQUENCE [LARGE SCALE GENOMIC DNA]</scope>
    <source>
        <strain evidence="2 3">C305</strain>
    </source>
</reference>
<evidence type="ECO:0000313" key="3">
    <source>
        <dbReference type="Proteomes" id="UP000245370"/>
    </source>
</evidence>
<feature type="transmembrane region" description="Helical" evidence="1">
    <location>
        <begin position="353"/>
        <end position="374"/>
    </location>
</feature>
<dbReference type="Proteomes" id="UP000245370">
    <property type="component" value="Unassembled WGS sequence"/>
</dbReference>
<accession>A0A2U2XGP8</accession>
<dbReference type="Pfam" id="PF04403">
    <property type="entry name" value="PqiA"/>
    <property type="match status" value="1"/>
</dbReference>
<dbReference type="RefSeq" id="WP_109358057.1">
    <property type="nucleotide sequence ID" value="NZ_QFRJ01000001.1"/>
</dbReference>
<evidence type="ECO:0000256" key="1">
    <source>
        <dbReference type="SAM" id="Phobius"/>
    </source>
</evidence>
<organism evidence="2 3">
    <name type="scientific">Brumimicrobium oceani</name>
    <dbReference type="NCBI Taxonomy" id="2100725"/>
    <lineage>
        <taxon>Bacteria</taxon>
        <taxon>Pseudomonadati</taxon>
        <taxon>Bacteroidota</taxon>
        <taxon>Flavobacteriia</taxon>
        <taxon>Flavobacteriales</taxon>
        <taxon>Crocinitomicaceae</taxon>
        <taxon>Brumimicrobium</taxon>
    </lineage>
</organism>
<keyword evidence="1" id="KW-0472">Membrane</keyword>
<dbReference type="OrthoDB" id="9800207at2"/>